<dbReference type="PROSITE" id="PS51257">
    <property type="entry name" value="PROKAR_LIPOPROTEIN"/>
    <property type="match status" value="1"/>
</dbReference>
<dbReference type="Proteomes" id="UP000012040">
    <property type="component" value="Chromosome"/>
</dbReference>
<dbReference type="InterPro" id="IPR001763">
    <property type="entry name" value="Rhodanese-like_dom"/>
</dbReference>
<dbReference type="Pfam" id="PF00581">
    <property type="entry name" value="Rhodanese"/>
    <property type="match status" value="1"/>
</dbReference>
<dbReference type="KEGG" id="bex:A11Q_1023"/>
<dbReference type="STRING" id="1184267.A11Q_1023"/>
<evidence type="ECO:0000313" key="2">
    <source>
        <dbReference type="EMBL" id="AGH95239.1"/>
    </source>
</evidence>
<reference evidence="2 3" key="1">
    <citation type="journal article" date="2013" name="ISME J.">
        <title>By their genes ye shall know them: genomic signatures of predatory bacteria.</title>
        <authorList>
            <person name="Pasternak Z."/>
            <person name="Pietrokovski S."/>
            <person name="Rotem O."/>
            <person name="Gophna U."/>
            <person name="Lurie-Weinberger M.N."/>
            <person name="Jurkevitch E."/>
        </authorList>
    </citation>
    <scope>NUCLEOTIDE SEQUENCE [LARGE SCALE GENOMIC DNA]</scope>
    <source>
        <strain evidence="2 3">JSS</strain>
    </source>
</reference>
<dbReference type="eggNOG" id="COG2897">
    <property type="taxonomic scope" value="Bacteria"/>
</dbReference>
<gene>
    <name evidence="2" type="ORF">A11Q_1023</name>
</gene>
<protein>
    <recommendedName>
        <fullName evidence="1">Rhodanese domain-containing protein</fullName>
    </recommendedName>
</protein>
<evidence type="ECO:0000313" key="3">
    <source>
        <dbReference type="Proteomes" id="UP000012040"/>
    </source>
</evidence>
<dbReference type="PROSITE" id="PS50206">
    <property type="entry name" value="RHODANESE_3"/>
    <property type="match status" value="1"/>
</dbReference>
<keyword evidence="3" id="KW-1185">Reference proteome</keyword>
<proteinExistence type="predicted"/>
<dbReference type="EMBL" id="CP003537">
    <property type="protein sequence ID" value="AGH95239.1"/>
    <property type="molecule type" value="Genomic_DNA"/>
</dbReference>
<dbReference type="RefSeq" id="WP_015469729.1">
    <property type="nucleotide sequence ID" value="NC_020813.1"/>
</dbReference>
<dbReference type="SUPFAM" id="SSF52821">
    <property type="entry name" value="Rhodanese/Cell cycle control phosphatase"/>
    <property type="match status" value="1"/>
</dbReference>
<accession>M4VQ16</accession>
<dbReference type="AlphaFoldDB" id="M4VQ16"/>
<organism evidence="2 3">
    <name type="scientific">Pseudobdellovibrio exovorus JSS</name>
    <dbReference type="NCBI Taxonomy" id="1184267"/>
    <lineage>
        <taxon>Bacteria</taxon>
        <taxon>Pseudomonadati</taxon>
        <taxon>Bdellovibrionota</taxon>
        <taxon>Bdellovibrionia</taxon>
        <taxon>Bdellovibrionales</taxon>
        <taxon>Pseudobdellovibrionaceae</taxon>
        <taxon>Pseudobdellovibrio</taxon>
    </lineage>
</organism>
<dbReference type="OrthoDB" id="9770030at2"/>
<dbReference type="HOGENOM" id="CLU_1515011_0_0_7"/>
<dbReference type="Gene3D" id="3.40.250.10">
    <property type="entry name" value="Rhodanese-like domain"/>
    <property type="match status" value="1"/>
</dbReference>
<feature type="domain" description="Rhodanese" evidence="1">
    <location>
        <begin position="32"/>
        <end position="100"/>
    </location>
</feature>
<evidence type="ECO:0000259" key="1">
    <source>
        <dbReference type="PROSITE" id="PS50206"/>
    </source>
</evidence>
<sequence length="177" mass="20229">MKLFLVAILVGAAFVGCQSKPTKVTEESGNRDSQNQVLVDTRTALEFESFHIAGSVHLRSDDFLVLQNPKTKKRILDPDIEQIVERLARRGISPNREVVLLSDRADSVENKKWNWLLLQLDVKNVVMMSLPIYRDIHKNRPPQSPAERASVWSVERPQLIKAQAQQCFVTWSDEHCL</sequence>
<dbReference type="InterPro" id="IPR036873">
    <property type="entry name" value="Rhodanese-like_dom_sf"/>
</dbReference>
<name>M4VQ16_9BACT</name>
<dbReference type="PATRIC" id="fig|1184267.3.peg.1037"/>